<dbReference type="RefSeq" id="WP_015358265.1">
    <property type="nucleotide sequence ID" value="NZ_CP014672.1"/>
</dbReference>
<comment type="subcellular location">
    <subcellularLocation>
        <location evidence="9">Cytoplasm</location>
    </subcellularLocation>
</comment>
<feature type="binding site" evidence="9">
    <location>
        <position position="138"/>
    </location>
    <ligand>
        <name>Zn(2+)</name>
        <dbReference type="ChEBI" id="CHEBI:29105"/>
        <note>catalytic</note>
    </ligand>
</feature>
<evidence type="ECO:0000256" key="2">
    <source>
        <dbReference type="ARBA" id="ARBA00022517"/>
    </source>
</evidence>
<dbReference type="EMBL" id="CP014672">
    <property type="protein sequence ID" value="ANW97995.1"/>
    <property type="molecule type" value="Genomic_DNA"/>
</dbReference>
<organism evidence="10 11">
    <name type="scientific">Thermoclostridium stercorarium subsp. thermolacticum DSM 2910</name>
    <dbReference type="NCBI Taxonomy" id="1121336"/>
    <lineage>
        <taxon>Bacteria</taxon>
        <taxon>Bacillati</taxon>
        <taxon>Bacillota</taxon>
        <taxon>Clostridia</taxon>
        <taxon>Eubacteriales</taxon>
        <taxon>Oscillospiraceae</taxon>
        <taxon>Thermoclostridium</taxon>
    </lineage>
</organism>
<evidence type="ECO:0000256" key="5">
    <source>
        <dbReference type="ARBA" id="ARBA00022723"/>
    </source>
</evidence>
<dbReference type="InterPro" id="IPR023091">
    <property type="entry name" value="MetalPrtase_cat_dom_sf_prd"/>
</dbReference>
<feature type="binding site" evidence="9">
    <location>
        <position position="132"/>
    </location>
    <ligand>
        <name>Zn(2+)</name>
        <dbReference type="ChEBI" id="CHEBI:29105"/>
        <note>catalytic</note>
    </ligand>
</feature>
<dbReference type="GO" id="GO:0004521">
    <property type="term" value="F:RNA endonuclease activity"/>
    <property type="evidence" value="ECO:0007669"/>
    <property type="project" value="UniProtKB-UniRule"/>
</dbReference>
<keyword evidence="6 9" id="KW-0255">Endonuclease</keyword>
<protein>
    <recommendedName>
        <fullName evidence="9">Endoribonuclease YbeY</fullName>
        <ecNumber evidence="9">3.1.-.-</ecNumber>
    </recommendedName>
</protein>
<dbReference type="Gene3D" id="3.40.390.30">
    <property type="entry name" value="Metalloproteases ('zincins'), catalytic domain"/>
    <property type="match status" value="1"/>
</dbReference>
<sequence>MKVVIQNKLKKRYLPIKHIRALVTTAAEAVLAAEKVEFPVLVSVLLVENDEIRRINAEYRKKDSVTDVLSFPMLDMEDGSFITEPTEIDMDDGKLFLGDIVISVPRAIEQAENYGHSVERELAFLTVHGVLHLLGYDHNIPEREEKMKKRQEEILESIGLPR</sequence>
<dbReference type="GO" id="GO:0008270">
    <property type="term" value="F:zinc ion binding"/>
    <property type="evidence" value="ECO:0007669"/>
    <property type="project" value="UniProtKB-UniRule"/>
</dbReference>
<evidence type="ECO:0000256" key="3">
    <source>
        <dbReference type="ARBA" id="ARBA00022552"/>
    </source>
</evidence>
<comment type="similarity">
    <text evidence="1 9">Belongs to the endoribonuclease YbeY family.</text>
</comment>
<reference evidence="10 11" key="1">
    <citation type="submission" date="2016-02" db="EMBL/GenBank/DDBJ databases">
        <title>Comparison of Clostridium stercorarium subspecies using comparative genomics and transcriptomics.</title>
        <authorList>
            <person name="Schellenberg J."/>
            <person name="Thallinger G."/>
            <person name="Levin D.B."/>
            <person name="Zhang X."/>
            <person name="Alvare G."/>
            <person name="Fristensky B."/>
            <person name="Sparling R."/>
        </authorList>
    </citation>
    <scope>NUCLEOTIDE SEQUENCE [LARGE SCALE GENOMIC DNA]</scope>
    <source>
        <strain evidence="10 11">DSM 2910</strain>
    </source>
</reference>
<evidence type="ECO:0000256" key="8">
    <source>
        <dbReference type="ARBA" id="ARBA00022833"/>
    </source>
</evidence>
<accession>A0A1B1YB51</accession>
<dbReference type="GO" id="GO:0006364">
    <property type="term" value="P:rRNA processing"/>
    <property type="evidence" value="ECO:0007669"/>
    <property type="project" value="UniProtKB-UniRule"/>
</dbReference>
<dbReference type="GO" id="GO:0005737">
    <property type="term" value="C:cytoplasm"/>
    <property type="evidence" value="ECO:0007669"/>
    <property type="project" value="UniProtKB-SubCell"/>
</dbReference>
<evidence type="ECO:0000313" key="10">
    <source>
        <dbReference type="EMBL" id="ANW97995.1"/>
    </source>
</evidence>
<evidence type="ECO:0000256" key="6">
    <source>
        <dbReference type="ARBA" id="ARBA00022759"/>
    </source>
</evidence>
<dbReference type="PANTHER" id="PTHR46986">
    <property type="entry name" value="ENDORIBONUCLEASE YBEY, CHLOROPLASTIC"/>
    <property type="match status" value="1"/>
</dbReference>
<keyword evidence="3 9" id="KW-0698">rRNA processing</keyword>
<dbReference type="PROSITE" id="PS01306">
    <property type="entry name" value="UPF0054"/>
    <property type="match status" value="1"/>
</dbReference>
<dbReference type="OrthoDB" id="9807740at2"/>
<dbReference type="PANTHER" id="PTHR46986:SF1">
    <property type="entry name" value="ENDORIBONUCLEASE YBEY, CHLOROPLASTIC"/>
    <property type="match status" value="1"/>
</dbReference>
<keyword evidence="9" id="KW-0963">Cytoplasm</keyword>
<dbReference type="InterPro" id="IPR002036">
    <property type="entry name" value="YbeY"/>
</dbReference>
<feature type="binding site" evidence="9">
    <location>
        <position position="128"/>
    </location>
    <ligand>
        <name>Zn(2+)</name>
        <dbReference type="ChEBI" id="CHEBI:29105"/>
        <note>catalytic</note>
    </ligand>
</feature>
<keyword evidence="4 9" id="KW-0540">Nuclease</keyword>
<dbReference type="AlphaFoldDB" id="A0A1B1YB51"/>
<keyword evidence="5 9" id="KW-0479">Metal-binding</keyword>
<keyword evidence="2 9" id="KW-0690">Ribosome biogenesis</keyword>
<evidence type="ECO:0000256" key="1">
    <source>
        <dbReference type="ARBA" id="ARBA00010875"/>
    </source>
</evidence>
<evidence type="ECO:0000256" key="4">
    <source>
        <dbReference type="ARBA" id="ARBA00022722"/>
    </source>
</evidence>
<name>A0A1B1YB51_THEST</name>
<keyword evidence="7 9" id="KW-0378">Hydrolase</keyword>
<evidence type="ECO:0000256" key="9">
    <source>
        <dbReference type="HAMAP-Rule" id="MF_00009"/>
    </source>
</evidence>
<dbReference type="SUPFAM" id="SSF55486">
    <property type="entry name" value="Metalloproteases ('zincins'), catalytic domain"/>
    <property type="match status" value="1"/>
</dbReference>
<evidence type="ECO:0000256" key="7">
    <source>
        <dbReference type="ARBA" id="ARBA00022801"/>
    </source>
</evidence>
<keyword evidence="8 9" id="KW-0862">Zinc</keyword>
<comment type="cofactor">
    <cofactor evidence="9">
        <name>Zn(2+)</name>
        <dbReference type="ChEBI" id="CHEBI:29105"/>
    </cofactor>
    <text evidence="9">Binds 1 zinc ion.</text>
</comment>
<proteinExistence type="inferred from homology"/>
<dbReference type="Proteomes" id="UP000092971">
    <property type="component" value="Chromosome"/>
</dbReference>
<dbReference type="GO" id="GO:0004222">
    <property type="term" value="F:metalloendopeptidase activity"/>
    <property type="evidence" value="ECO:0007669"/>
    <property type="project" value="InterPro"/>
</dbReference>
<dbReference type="Pfam" id="PF02130">
    <property type="entry name" value="YbeY"/>
    <property type="match status" value="1"/>
</dbReference>
<dbReference type="InterPro" id="IPR020549">
    <property type="entry name" value="YbeY_CS"/>
</dbReference>
<dbReference type="EC" id="3.1.-.-" evidence="9"/>
<evidence type="ECO:0000313" key="11">
    <source>
        <dbReference type="Proteomes" id="UP000092971"/>
    </source>
</evidence>
<comment type="function">
    <text evidence="9">Single strand-specific metallo-endoribonuclease involved in late-stage 70S ribosome quality control and in maturation of the 3' terminus of the 16S rRNA.</text>
</comment>
<dbReference type="HAMAP" id="MF_00009">
    <property type="entry name" value="Endoribonucl_YbeY"/>
    <property type="match status" value="1"/>
</dbReference>
<dbReference type="NCBIfam" id="TIGR00043">
    <property type="entry name" value="rRNA maturation RNase YbeY"/>
    <property type="match status" value="1"/>
</dbReference>
<gene>
    <name evidence="9" type="primary">ybeY</name>
    <name evidence="10" type="ORF">CSTERTH_02530</name>
</gene>